<dbReference type="FunFam" id="3.40.50.300:FF:001447">
    <property type="entry name" value="Ras-related protein Rab-1B"/>
    <property type="match status" value="1"/>
</dbReference>
<evidence type="ECO:0000313" key="5">
    <source>
        <dbReference type="Proteomes" id="UP000499080"/>
    </source>
</evidence>
<dbReference type="NCBIfam" id="TIGR00231">
    <property type="entry name" value="small_GTP"/>
    <property type="match status" value="1"/>
</dbReference>
<name>A0A4Y2MFB3_ARAVE</name>
<keyword evidence="2" id="KW-0547">Nucleotide-binding</keyword>
<comment type="similarity">
    <text evidence="1">Belongs to the small GTPase superfamily. Rab family.</text>
</comment>
<evidence type="ECO:0000256" key="3">
    <source>
        <dbReference type="ARBA" id="ARBA00023134"/>
    </source>
</evidence>
<dbReference type="InterPro" id="IPR005225">
    <property type="entry name" value="Small_GTP-bd"/>
</dbReference>
<dbReference type="PANTHER" id="PTHR47981:SF39">
    <property type="entry name" value="RAS-RELATED PROTEIN RAB"/>
    <property type="match status" value="1"/>
</dbReference>
<dbReference type="SMART" id="SM00175">
    <property type="entry name" value="RAB"/>
    <property type="match status" value="1"/>
</dbReference>
<dbReference type="Gene3D" id="3.40.50.300">
    <property type="entry name" value="P-loop containing nucleotide triphosphate hydrolases"/>
    <property type="match status" value="1"/>
</dbReference>
<dbReference type="PANTHER" id="PTHR47981">
    <property type="entry name" value="RAB FAMILY"/>
    <property type="match status" value="1"/>
</dbReference>
<dbReference type="Pfam" id="PF00071">
    <property type="entry name" value="Ras"/>
    <property type="match status" value="1"/>
</dbReference>
<evidence type="ECO:0000256" key="2">
    <source>
        <dbReference type="ARBA" id="ARBA00022741"/>
    </source>
</evidence>
<keyword evidence="3" id="KW-0342">GTP-binding</keyword>
<dbReference type="GO" id="GO:0090385">
    <property type="term" value="P:phagosome-lysosome fusion"/>
    <property type="evidence" value="ECO:0007669"/>
    <property type="project" value="TreeGrafter"/>
</dbReference>
<dbReference type="GO" id="GO:0003924">
    <property type="term" value="F:GTPase activity"/>
    <property type="evidence" value="ECO:0007669"/>
    <property type="project" value="InterPro"/>
</dbReference>
<accession>A0A4Y2MFB3</accession>
<comment type="caution">
    <text evidence="4">The sequence shown here is derived from an EMBL/GenBank/DDBJ whole genome shotgun (WGS) entry which is preliminary data.</text>
</comment>
<dbReference type="SUPFAM" id="SSF52540">
    <property type="entry name" value="P-loop containing nucleoside triphosphate hydrolases"/>
    <property type="match status" value="1"/>
</dbReference>
<dbReference type="Proteomes" id="UP000499080">
    <property type="component" value="Unassembled WGS sequence"/>
</dbReference>
<protein>
    <submittedName>
        <fullName evidence="4">Ras-related protein Rab-32B</fullName>
    </submittedName>
</protein>
<sequence>MTTSVVSVQRVPVDASRTMNHYTTPSTYTEDTEDQNSSKYEMKELMFKLLVVGDYGVGKTAIIRRYTEGTFTQNYKITIGVDFAIKSLQWDENTMVTLQLWDIAGHERFGYMTATYYRHSQAAIIVFDLIRRSGDNVVPTTMPVIKQRDTNEDCAKTLASIENKLAEDVKTSFIDDKSVKDKSPPKQGVKHVNGDLLPTKATQIIIKKNPKENCFFNN</sequence>
<dbReference type="GO" id="GO:0005525">
    <property type="term" value="F:GTP binding"/>
    <property type="evidence" value="ECO:0007669"/>
    <property type="project" value="UniProtKB-KW"/>
</dbReference>
<proteinExistence type="inferred from homology"/>
<evidence type="ECO:0000256" key="1">
    <source>
        <dbReference type="ARBA" id="ARBA00006270"/>
    </source>
</evidence>
<dbReference type="GO" id="GO:0005770">
    <property type="term" value="C:late endosome"/>
    <property type="evidence" value="ECO:0007669"/>
    <property type="project" value="TreeGrafter"/>
</dbReference>
<dbReference type="InterPro" id="IPR027417">
    <property type="entry name" value="P-loop_NTPase"/>
</dbReference>
<dbReference type="GO" id="GO:0008333">
    <property type="term" value="P:endosome to lysosome transport"/>
    <property type="evidence" value="ECO:0007669"/>
    <property type="project" value="TreeGrafter"/>
</dbReference>
<dbReference type="EMBL" id="BGPR01007106">
    <property type="protein sequence ID" value="GBN24346.1"/>
    <property type="molecule type" value="Genomic_DNA"/>
</dbReference>
<gene>
    <name evidence="4" type="primary">rab32B</name>
    <name evidence="4" type="ORF">AVEN_33189_1</name>
</gene>
<dbReference type="OrthoDB" id="245989at2759"/>
<organism evidence="4 5">
    <name type="scientific">Araneus ventricosus</name>
    <name type="common">Orbweaver spider</name>
    <name type="synonym">Epeira ventricosa</name>
    <dbReference type="NCBI Taxonomy" id="182803"/>
    <lineage>
        <taxon>Eukaryota</taxon>
        <taxon>Metazoa</taxon>
        <taxon>Ecdysozoa</taxon>
        <taxon>Arthropoda</taxon>
        <taxon>Chelicerata</taxon>
        <taxon>Arachnida</taxon>
        <taxon>Araneae</taxon>
        <taxon>Araneomorphae</taxon>
        <taxon>Entelegynae</taxon>
        <taxon>Araneoidea</taxon>
        <taxon>Araneidae</taxon>
        <taxon>Araneus</taxon>
    </lineage>
</organism>
<dbReference type="PROSITE" id="PS51419">
    <property type="entry name" value="RAB"/>
    <property type="match status" value="1"/>
</dbReference>
<dbReference type="SMART" id="SM00174">
    <property type="entry name" value="RHO"/>
    <property type="match status" value="1"/>
</dbReference>
<dbReference type="InterPro" id="IPR001806">
    <property type="entry name" value="Small_GTPase"/>
</dbReference>
<dbReference type="GO" id="GO:0045335">
    <property type="term" value="C:phagocytic vesicle"/>
    <property type="evidence" value="ECO:0007669"/>
    <property type="project" value="TreeGrafter"/>
</dbReference>
<reference evidence="4 5" key="1">
    <citation type="journal article" date="2019" name="Sci. Rep.">
        <title>Orb-weaving spider Araneus ventricosus genome elucidates the spidroin gene catalogue.</title>
        <authorList>
            <person name="Kono N."/>
            <person name="Nakamura H."/>
            <person name="Ohtoshi R."/>
            <person name="Moran D.A.P."/>
            <person name="Shinohara A."/>
            <person name="Yoshida Y."/>
            <person name="Fujiwara M."/>
            <person name="Mori M."/>
            <person name="Tomita M."/>
            <person name="Arakawa K."/>
        </authorList>
    </citation>
    <scope>NUCLEOTIDE SEQUENCE [LARGE SCALE GENOMIC DNA]</scope>
</reference>
<dbReference type="AlphaFoldDB" id="A0A4Y2MFB3"/>
<keyword evidence="5" id="KW-1185">Reference proteome</keyword>
<dbReference type="SMART" id="SM00173">
    <property type="entry name" value="RAS"/>
    <property type="match status" value="1"/>
</dbReference>
<evidence type="ECO:0000313" key="4">
    <source>
        <dbReference type="EMBL" id="GBN24346.1"/>
    </source>
</evidence>
<dbReference type="PRINTS" id="PR00449">
    <property type="entry name" value="RASTRNSFRMNG"/>
</dbReference>
<dbReference type="GO" id="GO:0005764">
    <property type="term" value="C:lysosome"/>
    <property type="evidence" value="ECO:0007669"/>
    <property type="project" value="TreeGrafter"/>
</dbReference>